<sequence length="336" mass="38817">MDPKLIEKYYRGECSQEEARKVMDWMNSQDALQQMENDFDRYWEESREHKNSFGKKHQQLWANFDKKSALKPGKERKITKYTLRKGDKNYGLKIAASILIVLSISFWFYQNSLQDSAQTTVASIHYTTITVPEGQKRTLKLKDGSTVILNAGSTLRFPEQFSDSTRQLHLTGEAFFEVVKDPSRPFMVHSGSLKTTALGTSFNIKAYRDENEVTVSLATGKVAVQQAKSSILLHPEEEVAYDPNTLQWEKRPFDPALTLAWKNGTLYFKDADFEEIFQQLSRWYGVHFEFKNRQKGPWQFTGKFHKEDLETVLQAIGTSKSFTYSIAQNNVLILFN</sequence>
<dbReference type="PIRSF" id="PIRSF018266">
    <property type="entry name" value="FecR"/>
    <property type="match status" value="1"/>
</dbReference>
<comment type="caution">
    <text evidence="4">The sequence shown here is derived from an EMBL/GenBank/DDBJ whole genome shotgun (WGS) entry which is preliminary data.</text>
</comment>
<evidence type="ECO:0000256" key="1">
    <source>
        <dbReference type="SAM" id="Phobius"/>
    </source>
</evidence>
<proteinExistence type="predicted"/>
<dbReference type="Gene3D" id="3.55.50.30">
    <property type="match status" value="1"/>
</dbReference>
<dbReference type="PANTHER" id="PTHR30273">
    <property type="entry name" value="PERIPLASMIC SIGNAL SENSOR AND SIGMA FACTOR ACTIVATOR FECR-RELATED"/>
    <property type="match status" value="1"/>
</dbReference>
<dbReference type="RefSeq" id="WP_346820001.1">
    <property type="nucleotide sequence ID" value="NZ_JBDKWZ010000002.1"/>
</dbReference>
<gene>
    <name evidence="4" type="ORF">AAG747_04810</name>
</gene>
<dbReference type="GO" id="GO:0016989">
    <property type="term" value="F:sigma factor antagonist activity"/>
    <property type="evidence" value="ECO:0007669"/>
    <property type="project" value="TreeGrafter"/>
</dbReference>
<keyword evidence="1" id="KW-0812">Transmembrane</keyword>
<dbReference type="Pfam" id="PF16344">
    <property type="entry name" value="FecR_C"/>
    <property type="match status" value="1"/>
</dbReference>
<accession>A0AAW9S284</accession>
<keyword evidence="1" id="KW-0472">Membrane</keyword>
<feature type="domain" description="FecR protein" evidence="2">
    <location>
        <begin position="128"/>
        <end position="222"/>
    </location>
</feature>
<evidence type="ECO:0000313" key="4">
    <source>
        <dbReference type="EMBL" id="MEN7547216.1"/>
    </source>
</evidence>
<dbReference type="EMBL" id="JBDKWZ010000002">
    <property type="protein sequence ID" value="MEN7547216.1"/>
    <property type="molecule type" value="Genomic_DNA"/>
</dbReference>
<evidence type="ECO:0000259" key="2">
    <source>
        <dbReference type="Pfam" id="PF04773"/>
    </source>
</evidence>
<dbReference type="InterPro" id="IPR032508">
    <property type="entry name" value="FecR_C"/>
</dbReference>
<reference evidence="4 5" key="1">
    <citation type="submission" date="2024-04" db="EMBL/GenBank/DDBJ databases">
        <title>Novel genus in family Flammeovirgaceae.</title>
        <authorList>
            <person name="Nguyen T.H."/>
            <person name="Vuong T.Q."/>
            <person name="Le H."/>
            <person name="Kim S.-G."/>
        </authorList>
    </citation>
    <scope>NUCLEOTIDE SEQUENCE [LARGE SCALE GENOMIC DNA]</scope>
    <source>
        <strain evidence="4 5">JCM 23209</strain>
    </source>
</reference>
<dbReference type="AlphaFoldDB" id="A0AAW9S284"/>
<protein>
    <submittedName>
        <fullName evidence="4">FecR domain-containing protein</fullName>
    </submittedName>
</protein>
<dbReference type="InterPro" id="IPR012373">
    <property type="entry name" value="Ferrdict_sens_TM"/>
</dbReference>
<evidence type="ECO:0000313" key="5">
    <source>
        <dbReference type="Proteomes" id="UP001403385"/>
    </source>
</evidence>
<dbReference type="Gene3D" id="2.60.120.1440">
    <property type="match status" value="1"/>
</dbReference>
<keyword evidence="5" id="KW-1185">Reference proteome</keyword>
<organism evidence="4 5">
    <name type="scientific">Rapidithrix thailandica</name>
    <dbReference type="NCBI Taxonomy" id="413964"/>
    <lineage>
        <taxon>Bacteria</taxon>
        <taxon>Pseudomonadati</taxon>
        <taxon>Bacteroidota</taxon>
        <taxon>Cytophagia</taxon>
        <taxon>Cytophagales</taxon>
        <taxon>Flammeovirgaceae</taxon>
        <taxon>Rapidithrix</taxon>
    </lineage>
</organism>
<feature type="domain" description="Protein FecR C-terminal" evidence="3">
    <location>
        <begin position="266"/>
        <end position="333"/>
    </location>
</feature>
<dbReference type="Pfam" id="PF04773">
    <property type="entry name" value="FecR"/>
    <property type="match status" value="1"/>
</dbReference>
<dbReference type="Proteomes" id="UP001403385">
    <property type="component" value="Unassembled WGS sequence"/>
</dbReference>
<feature type="transmembrane region" description="Helical" evidence="1">
    <location>
        <begin position="90"/>
        <end position="109"/>
    </location>
</feature>
<dbReference type="InterPro" id="IPR006860">
    <property type="entry name" value="FecR"/>
</dbReference>
<name>A0AAW9S284_9BACT</name>
<evidence type="ECO:0000259" key="3">
    <source>
        <dbReference type="Pfam" id="PF16344"/>
    </source>
</evidence>
<dbReference type="PANTHER" id="PTHR30273:SF2">
    <property type="entry name" value="PROTEIN FECR"/>
    <property type="match status" value="1"/>
</dbReference>
<keyword evidence="1" id="KW-1133">Transmembrane helix</keyword>